<dbReference type="Proteomes" id="UP000005835">
    <property type="component" value="Unassembled WGS sequence"/>
</dbReference>
<evidence type="ECO:0000256" key="4">
    <source>
        <dbReference type="ARBA" id="ARBA00023163"/>
    </source>
</evidence>
<keyword evidence="3" id="KW-0238">DNA-binding</keyword>
<reference evidence="6 7" key="1">
    <citation type="submission" date="2012-05" db="EMBL/GenBank/DDBJ databases">
        <title>The Genome Sequence of Sutterella wadsworthensis 2_1_59BFAA.</title>
        <authorList>
            <consortium name="The Broad Institute Genome Sequencing Platform"/>
            <person name="Earl A."/>
            <person name="Ward D."/>
            <person name="Feldgarden M."/>
            <person name="Gevers D."/>
            <person name="Daigneault M."/>
            <person name="Strauss J."/>
            <person name="Allen-Vercoe E."/>
            <person name="Walker B."/>
            <person name="Young S.K."/>
            <person name="Zeng Q."/>
            <person name="Gargeya S."/>
            <person name="Fitzgerald M."/>
            <person name="Haas B."/>
            <person name="Abouelleil A."/>
            <person name="Alvarado L."/>
            <person name="Arachchi H.M."/>
            <person name="Berlin A.M."/>
            <person name="Chapman S.B."/>
            <person name="Goldberg J."/>
            <person name="Griggs A."/>
            <person name="Gujja S."/>
            <person name="Hansen M."/>
            <person name="Howarth C."/>
            <person name="Imamovic A."/>
            <person name="Larimer J."/>
            <person name="McCowen C."/>
            <person name="Montmayeur A."/>
            <person name="Murphy C."/>
            <person name="Neiman D."/>
            <person name="Pearson M."/>
            <person name="Priest M."/>
            <person name="Roberts A."/>
            <person name="Saif S."/>
            <person name="Shea T."/>
            <person name="Sisk P."/>
            <person name="Sykes S."/>
            <person name="Wortman J."/>
            <person name="Nusbaum C."/>
            <person name="Birren B."/>
        </authorList>
    </citation>
    <scope>NUCLEOTIDE SEQUENCE [LARGE SCALE GENOMIC DNA]</scope>
    <source>
        <strain evidence="6 7">2_1_59BFAA</strain>
    </source>
</reference>
<dbReference type="EMBL" id="ADMG01000031">
    <property type="protein sequence ID" value="EKB31200.1"/>
    <property type="molecule type" value="Genomic_DNA"/>
</dbReference>
<dbReference type="HOGENOM" id="CLU_039613_6_1_4"/>
<dbReference type="Gene3D" id="1.10.10.10">
    <property type="entry name" value="Winged helix-like DNA-binding domain superfamily/Winged helix DNA-binding domain"/>
    <property type="match status" value="1"/>
</dbReference>
<dbReference type="SUPFAM" id="SSF46785">
    <property type="entry name" value="Winged helix' DNA-binding domain"/>
    <property type="match status" value="1"/>
</dbReference>
<evidence type="ECO:0000256" key="2">
    <source>
        <dbReference type="ARBA" id="ARBA00023015"/>
    </source>
</evidence>
<dbReference type="PRINTS" id="PR00039">
    <property type="entry name" value="HTHLYSR"/>
</dbReference>
<protein>
    <recommendedName>
        <fullName evidence="5">HTH lysR-type domain-containing protein</fullName>
    </recommendedName>
</protein>
<evidence type="ECO:0000313" key="7">
    <source>
        <dbReference type="Proteomes" id="UP000005835"/>
    </source>
</evidence>
<dbReference type="AlphaFoldDB" id="K1JHT3"/>
<feature type="domain" description="HTH lysR-type" evidence="5">
    <location>
        <begin position="22"/>
        <end position="79"/>
    </location>
</feature>
<dbReference type="InterPro" id="IPR036390">
    <property type="entry name" value="WH_DNA-bd_sf"/>
</dbReference>
<dbReference type="InterPro" id="IPR036388">
    <property type="entry name" value="WH-like_DNA-bd_sf"/>
</dbReference>
<sequence>MNACGTSAPDVFIPNRQQPMRITLRQLSVFRSLYETHRVSASAARLHLSPSAVSQSLKELESALGARLFVRESKGLTPTPAALTLLPYATLLVDKADEVEALFAEAGEGRAGTLAVGANRRFGIYVLSRRLMHMKRRMPAIETSLMIEDNDVVEDAVAGHLIDVGFISGRPTNPDLDGFPCFEDRFAFVVGLGSPLMSAYVTARELSDATWVLEREQRTQRDVLAHLEARGIRIRHSVTMDTMGAVKRAAGTGLGVALLPYLSVREEILRGDLVEIMKPASTELADSQKIWAVWRRDAEGALRSAFFQACSIEPIA</sequence>
<evidence type="ECO:0000256" key="1">
    <source>
        <dbReference type="ARBA" id="ARBA00009437"/>
    </source>
</evidence>
<dbReference type="Gene3D" id="3.40.190.10">
    <property type="entry name" value="Periplasmic binding protein-like II"/>
    <property type="match status" value="2"/>
</dbReference>
<dbReference type="InterPro" id="IPR000847">
    <property type="entry name" value="LysR_HTH_N"/>
</dbReference>
<dbReference type="PATRIC" id="fig|742823.3.peg.1289"/>
<keyword evidence="7" id="KW-1185">Reference proteome</keyword>
<dbReference type="eggNOG" id="COG0583">
    <property type="taxonomic scope" value="Bacteria"/>
</dbReference>
<dbReference type="STRING" id="742823.HMPREF9465_01305"/>
<evidence type="ECO:0000313" key="6">
    <source>
        <dbReference type="EMBL" id="EKB31200.1"/>
    </source>
</evidence>
<comment type="similarity">
    <text evidence="1">Belongs to the LysR transcriptional regulatory family.</text>
</comment>
<dbReference type="SUPFAM" id="SSF53850">
    <property type="entry name" value="Periplasmic binding protein-like II"/>
    <property type="match status" value="1"/>
</dbReference>
<evidence type="ECO:0000256" key="3">
    <source>
        <dbReference type="ARBA" id="ARBA00023125"/>
    </source>
</evidence>
<accession>K1JHT3</accession>
<comment type="caution">
    <text evidence="6">The sequence shown here is derived from an EMBL/GenBank/DDBJ whole genome shotgun (WGS) entry which is preliminary data.</text>
</comment>
<dbReference type="GO" id="GO:0003700">
    <property type="term" value="F:DNA-binding transcription factor activity"/>
    <property type="evidence" value="ECO:0007669"/>
    <property type="project" value="InterPro"/>
</dbReference>
<organism evidence="6 7">
    <name type="scientific">Sutterella wadsworthensis 2_1_59BFAA</name>
    <dbReference type="NCBI Taxonomy" id="742823"/>
    <lineage>
        <taxon>Bacteria</taxon>
        <taxon>Pseudomonadati</taxon>
        <taxon>Pseudomonadota</taxon>
        <taxon>Betaproteobacteria</taxon>
        <taxon>Burkholderiales</taxon>
        <taxon>Sutterellaceae</taxon>
        <taxon>Sutterella</taxon>
    </lineage>
</organism>
<proteinExistence type="inferred from homology"/>
<dbReference type="InterPro" id="IPR005119">
    <property type="entry name" value="LysR_subst-bd"/>
</dbReference>
<keyword evidence="4" id="KW-0804">Transcription</keyword>
<dbReference type="PANTHER" id="PTHR30126:SF94">
    <property type="entry name" value="LYSR FAMILY TRANSCRIPTIONAL REGULATOR"/>
    <property type="match status" value="1"/>
</dbReference>
<name>K1JHT3_9BURK</name>
<dbReference type="Pfam" id="PF00126">
    <property type="entry name" value="HTH_1"/>
    <property type="match status" value="1"/>
</dbReference>
<dbReference type="PANTHER" id="PTHR30126">
    <property type="entry name" value="HTH-TYPE TRANSCRIPTIONAL REGULATOR"/>
    <property type="match status" value="1"/>
</dbReference>
<dbReference type="Pfam" id="PF03466">
    <property type="entry name" value="LysR_substrate"/>
    <property type="match status" value="1"/>
</dbReference>
<gene>
    <name evidence="6" type="ORF">HMPREF9465_01305</name>
</gene>
<keyword evidence="2" id="KW-0805">Transcription regulation</keyword>
<evidence type="ECO:0000259" key="5">
    <source>
        <dbReference type="PROSITE" id="PS50931"/>
    </source>
</evidence>
<dbReference type="OrthoDB" id="9785974at2"/>
<dbReference type="PROSITE" id="PS50931">
    <property type="entry name" value="HTH_LYSR"/>
    <property type="match status" value="1"/>
</dbReference>
<dbReference type="GO" id="GO:0000976">
    <property type="term" value="F:transcription cis-regulatory region binding"/>
    <property type="evidence" value="ECO:0007669"/>
    <property type="project" value="TreeGrafter"/>
</dbReference>